<gene>
    <name evidence="5" type="ORF">F7D42_13175</name>
</gene>
<dbReference type="RefSeq" id="WP_153094292.1">
    <property type="nucleotide sequence ID" value="NZ_JBALKG010000115.1"/>
</dbReference>
<dbReference type="InterPro" id="IPR007516">
    <property type="entry name" value="Co_F420_Hydgase/DH_bsu_N"/>
</dbReference>
<dbReference type="EMBL" id="VZAZ01000068">
    <property type="protein sequence ID" value="MQO56625.1"/>
    <property type="molecule type" value="Genomic_DNA"/>
</dbReference>
<dbReference type="InterPro" id="IPR052977">
    <property type="entry name" value="Polyferredoxin-like_ET"/>
</dbReference>
<dbReference type="PANTHER" id="PTHR43193:SF2">
    <property type="entry name" value="POLYFERREDOXIN PROTEIN FWDF"/>
    <property type="match status" value="1"/>
</dbReference>
<keyword evidence="3" id="KW-0411">Iron-sulfur</keyword>
<dbReference type="SUPFAM" id="SSF54862">
    <property type="entry name" value="4Fe-4S ferredoxins"/>
    <property type="match status" value="1"/>
</dbReference>
<feature type="domain" description="4Fe-4S ferredoxin-type" evidence="4">
    <location>
        <begin position="1"/>
        <end position="28"/>
    </location>
</feature>
<comment type="caution">
    <text evidence="5">The sequence shown here is derived from an EMBL/GenBank/DDBJ whole genome shotgun (WGS) entry which is preliminary data.</text>
</comment>
<dbReference type="Pfam" id="PF12838">
    <property type="entry name" value="Fer4_7"/>
    <property type="match status" value="1"/>
</dbReference>
<dbReference type="Pfam" id="PF04422">
    <property type="entry name" value="FrhB_FdhB_N"/>
    <property type="match status" value="1"/>
</dbReference>
<dbReference type="GO" id="GO:0046872">
    <property type="term" value="F:metal ion binding"/>
    <property type="evidence" value="ECO:0007669"/>
    <property type="project" value="UniProtKB-KW"/>
</dbReference>
<reference evidence="5 6" key="1">
    <citation type="submission" date="2019-09" db="EMBL/GenBank/DDBJ databases">
        <title>Distinct polysaccharide growth profiles of human intestinal Prevotella copri isolates.</title>
        <authorList>
            <person name="Fehlner-Peach H."/>
            <person name="Magnabosco C."/>
            <person name="Raghavan V."/>
            <person name="Scher J.U."/>
            <person name="Tett A."/>
            <person name="Cox L.M."/>
            <person name="Gottsegen C."/>
            <person name="Watters A."/>
            <person name="Wiltshire- Gordon J.D."/>
            <person name="Segata N."/>
            <person name="Bonneau R."/>
            <person name="Littman D.R."/>
        </authorList>
    </citation>
    <scope>NUCLEOTIDE SEQUENCE [LARGE SCALE GENOMIC DNA]</scope>
    <source>
        <strain evidence="5 6">BVe41219</strain>
    </source>
</reference>
<evidence type="ECO:0000259" key="4">
    <source>
        <dbReference type="PROSITE" id="PS51379"/>
    </source>
</evidence>
<keyword evidence="2" id="KW-0408">Iron</keyword>
<dbReference type="PANTHER" id="PTHR43193">
    <property type="match status" value="1"/>
</dbReference>
<keyword evidence="1" id="KW-0479">Metal-binding</keyword>
<dbReference type="Pfam" id="PF04432">
    <property type="entry name" value="FrhB_FdhB_C"/>
    <property type="match status" value="2"/>
</dbReference>
<evidence type="ECO:0000313" key="6">
    <source>
        <dbReference type="Proteomes" id="UP000358159"/>
    </source>
</evidence>
<evidence type="ECO:0000256" key="1">
    <source>
        <dbReference type="ARBA" id="ARBA00022723"/>
    </source>
</evidence>
<dbReference type="InterPro" id="IPR017896">
    <property type="entry name" value="4Fe4S_Fe-S-bd"/>
</dbReference>
<evidence type="ECO:0000256" key="3">
    <source>
        <dbReference type="ARBA" id="ARBA00023014"/>
    </source>
</evidence>
<dbReference type="InterPro" id="IPR007525">
    <property type="entry name" value="FrhB_FdhB_C"/>
</dbReference>
<dbReference type="AlphaFoldDB" id="A0A6A7VUA2"/>
<dbReference type="PROSITE" id="PS00198">
    <property type="entry name" value="4FE4S_FER_1"/>
    <property type="match status" value="1"/>
</dbReference>
<evidence type="ECO:0000313" key="5">
    <source>
        <dbReference type="EMBL" id="MQO56625.1"/>
    </source>
</evidence>
<protein>
    <submittedName>
        <fullName evidence="5">4Fe-4S dicluster domain-containing protein</fullName>
    </submittedName>
</protein>
<feature type="domain" description="4Fe-4S ferredoxin-type" evidence="4">
    <location>
        <begin position="33"/>
        <end position="62"/>
    </location>
</feature>
<dbReference type="Gene3D" id="3.30.70.20">
    <property type="match status" value="1"/>
</dbReference>
<dbReference type="Proteomes" id="UP000358159">
    <property type="component" value="Unassembled WGS sequence"/>
</dbReference>
<accession>A0A6A7VUA2</accession>
<organism evidence="5 6">
    <name type="scientific">Segatella copri</name>
    <dbReference type="NCBI Taxonomy" id="165179"/>
    <lineage>
        <taxon>Bacteria</taxon>
        <taxon>Pseudomonadati</taxon>
        <taxon>Bacteroidota</taxon>
        <taxon>Bacteroidia</taxon>
        <taxon>Bacteroidales</taxon>
        <taxon>Prevotellaceae</taxon>
        <taxon>Segatella</taxon>
    </lineage>
</organism>
<dbReference type="InterPro" id="IPR017900">
    <property type="entry name" value="4Fe4S_Fe_S_CS"/>
</dbReference>
<name>A0A6A7VUA2_9BACT</name>
<proteinExistence type="predicted"/>
<evidence type="ECO:0000256" key="2">
    <source>
        <dbReference type="ARBA" id="ARBA00023004"/>
    </source>
</evidence>
<dbReference type="PROSITE" id="PS51379">
    <property type="entry name" value="4FE4S_FER_2"/>
    <property type="match status" value="2"/>
</dbReference>
<dbReference type="GO" id="GO:0051536">
    <property type="term" value="F:iron-sulfur cluster binding"/>
    <property type="evidence" value="ECO:0007669"/>
    <property type="project" value="UniProtKB-KW"/>
</dbReference>
<sequence>MIDIGKKCCGCNSCAQSCPKQCISMSEDNEGFLYPSVDTNLCVGCHLCEKVCPVLNISSGQYPISCYAAKSPDEQIRKESSSGGIFSLLAQKIIENGGVVFGAAFNKKWEVVHCYTETLEGLNSLRGSKYVQSKIGNAYEQVKTFLKNGRLVLFSGTPCQIAGLKTFLRKDYENLITLDFVCHGVPSPGVFRWYLQEQIYYYAARKSSKNSVFHSSILSIPKREIYFPDGVELDNVFFRDKRKGWKKFCFSLLFAEASADGKRNTVSFSYVLNECKYLDGFFNDLYLRPCCYGCNFKGLRSGADITIGDFWNIHTYNRKWDDDKGVSCVIVQSKKGKELFSKTDSDTIEVPYDVITLRNPSINHSAKIDKTKREIFFAGQNKELSSLIDSLCKPSFKQRVYKEIYNLLEVVGLMRIIHLIKYYKR</sequence>